<protein>
    <submittedName>
        <fullName evidence="2">Uncharacterized protein</fullName>
    </submittedName>
</protein>
<evidence type="ECO:0000313" key="3">
    <source>
        <dbReference type="Proteomes" id="UP000018817"/>
    </source>
</evidence>
<name>W2PTI0_PHYN3</name>
<sequence length="363" mass="40206">MSEVDQLSTYCDGLKRATQAYVKLRNATPLSEAIDKAAKYEMSHLSGEHKATREKPRREQQSRGRTSSRQSSDKKSVQQEVLQPGSLRPRGTDQTMLVEEGPDVAKASEEDLTKNEDTLNLLCDDPLVYNRALLFSIEGAMVQGGNKFGTKFLLDCGAMYRGRLGDNKMGESILAVVKIKIRLQFAPNYQCVAVVFAIPEKFDCVLGMPFFVDVHPDIDRKNRCFKEYVSNGASTTDISTPGGKCSPVNGSGLHVAVDCERASVIGRDSCRAAVPETQLEGKVESVERMYEDVGTLSRQEKKNASAATMFTIGVIDSEGVAAEYITRKKAEYITRKKLQKFLRLSAKNRPGHDFMIVLTNDII</sequence>
<proteinExistence type="predicted"/>
<organism evidence="2 3">
    <name type="scientific">Phytophthora nicotianae (strain INRA-310)</name>
    <name type="common">Phytophthora parasitica</name>
    <dbReference type="NCBI Taxonomy" id="761204"/>
    <lineage>
        <taxon>Eukaryota</taxon>
        <taxon>Sar</taxon>
        <taxon>Stramenopiles</taxon>
        <taxon>Oomycota</taxon>
        <taxon>Peronosporomycetes</taxon>
        <taxon>Peronosporales</taxon>
        <taxon>Peronosporaceae</taxon>
        <taxon>Phytophthora</taxon>
    </lineage>
</organism>
<dbReference type="EMBL" id="KI669608">
    <property type="protein sequence ID" value="ETN03936.1"/>
    <property type="molecule type" value="Genomic_DNA"/>
</dbReference>
<evidence type="ECO:0000313" key="2">
    <source>
        <dbReference type="EMBL" id="ETN03936.1"/>
    </source>
</evidence>
<dbReference type="RefSeq" id="XP_008910873.1">
    <property type="nucleotide sequence ID" value="XM_008912625.1"/>
</dbReference>
<accession>W2PTI0</accession>
<dbReference type="VEuPathDB" id="FungiDB:PPTG_15252"/>
<feature type="region of interest" description="Disordered" evidence="1">
    <location>
        <begin position="44"/>
        <end position="96"/>
    </location>
</feature>
<dbReference type="STRING" id="761204.W2PTI0"/>
<dbReference type="GeneID" id="20184453"/>
<reference evidence="2 3" key="2">
    <citation type="submission" date="2013-11" db="EMBL/GenBank/DDBJ databases">
        <title>The Genome Sequence of Phytophthora parasitica INRA-310.</title>
        <authorList>
            <consortium name="The Broad Institute Genomics Platform"/>
            <person name="Russ C."/>
            <person name="Tyler B."/>
            <person name="Panabieres F."/>
            <person name="Shan W."/>
            <person name="Tripathy S."/>
            <person name="Grunwald N."/>
            <person name="Machado M."/>
            <person name="Johnson C.S."/>
            <person name="Arredondo F."/>
            <person name="Hong C."/>
            <person name="Coffey M."/>
            <person name="Young S.K."/>
            <person name="Zeng Q."/>
            <person name="Gargeya S."/>
            <person name="Fitzgerald M."/>
            <person name="Abouelleil A."/>
            <person name="Alvarado L."/>
            <person name="Chapman S.B."/>
            <person name="Gainer-Dewar J."/>
            <person name="Goldberg J."/>
            <person name="Griggs A."/>
            <person name="Gujja S."/>
            <person name="Hansen M."/>
            <person name="Howarth C."/>
            <person name="Imamovic A."/>
            <person name="Ireland A."/>
            <person name="Larimer J."/>
            <person name="McCowan C."/>
            <person name="Murphy C."/>
            <person name="Pearson M."/>
            <person name="Poon T.W."/>
            <person name="Priest M."/>
            <person name="Roberts A."/>
            <person name="Saif S."/>
            <person name="Shea T."/>
            <person name="Sykes S."/>
            <person name="Wortman J."/>
            <person name="Nusbaum C."/>
            <person name="Birren B."/>
        </authorList>
    </citation>
    <scope>NUCLEOTIDE SEQUENCE [LARGE SCALE GENOMIC DNA]</scope>
    <source>
        <strain evidence="2 3">INRA-310</strain>
    </source>
</reference>
<reference evidence="3" key="1">
    <citation type="submission" date="2011-12" db="EMBL/GenBank/DDBJ databases">
        <authorList>
            <consortium name="The Broad Institute Genome Sequencing Platform"/>
            <person name="Russ C."/>
            <person name="Tyler B."/>
            <person name="Panabieres F."/>
            <person name="Shan W."/>
            <person name="Tripathy S."/>
            <person name="Grunwald N."/>
            <person name="Machado M."/>
            <person name="Young S.K."/>
            <person name="Zeng Q."/>
            <person name="Gargeya S."/>
            <person name="Fitzgerald M."/>
            <person name="Haas B."/>
            <person name="Abouelleil A."/>
            <person name="Alvarado L."/>
            <person name="Arachchi H.M."/>
            <person name="Berlin A."/>
            <person name="Chapman S.B."/>
            <person name="Gearin G."/>
            <person name="Goldberg J."/>
            <person name="Griggs A."/>
            <person name="Gujja S."/>
            <person name="Hansen M."/>
            <person name="Heiman D."/>
            <person name="Howarth C."/>
            <person name="Larimer J."/>
            <person name="Lui A."/>
            <person name="MacDonald P.J.P."/>
            <person name="McCowen C."/>
            <person name="Montmayeur A."/>
            <person name="Murphy C."/>
            <person name="Neiman D."/>
            <person name="Pearson M."/>
            <person name="Priest M."/>
            <person name="Roberts A."/>
            <person name="Saif S."/>
            <person name="Shea T."/>
            <person name="Sisk P."/>
            <person name="Stolte C."/>
            <person name="Sykes S."/>
            <person name="Wortman J."/>
            <person name="Nusbaum C."/>
            <person name="Birren B."/>
        </authorList>
    </citation>
    <scope>NUCLEOTIDE SEQUENCE [LARGE SCALE GENOMIC DNA]</scope>
    <source>
        <strain evidence="3">INRA-310</strain>
    </source>
</reference>
<feature type="compositionally biased region" description="Basic and acidic residues" evidence="1">
    <location>
        <begin position="44"/>
        <end position="62"/>
    </location>
</feature>
<dbReference type="Proteomes" id="UP000018817">
    <property type="component" value="Unassembled WGS sequence"/>
</dbReference>
<evidence type="ECO:0000256" key="1">
    <source>
        <dbReference type="SAM" id="MobiDB-lite"/>
    </source>
</evidence>
<gene>
    <name evidence="2" type="ORF">PPTG_15252</name>
</gene>
<dbReference type="AlphaFoldDB" id="W2PTI0"/>